<evidence type="ECO:0000256" key="2">
    <source>
        <dbReference type="ARBA" id="ARBA00022448"/>
    </source>
</evidence>
<evidence type="ECO:0000256" key="7">
    <source>
        <dbReference type="ARBA" id="ARBA00023065"/>
    </source>
</evidence>
<evidence type="ECO:0000256" key="9">
    <source>
        <dbReference type="ARBA" id="ARBA00023136"/>
    </source>
</evidence>
<reference evidence="14" key="1">
    <citation type="submission" date="2022-10" db="EMBL/GenBank/DDBJ databases">
        <title>Candidatus Kirkpatrella diaphorinas gen. nov., sp. nov., an uncultured endosymbiont identified in a population of Diaphorina citri from Hawaii.</title>
        <authorList>
            <person name="Henry E.M."/>
            <person name="Carlson C.R."/>
            <person name="Kuo Y.-W."/>
        </authorList>
    </citation>
    <scope>NUCLEOTIDE SEQUENCE</scope>
    <source>
        <strain evidence="14">CADCRV1</strain>
    </source>
</reference>
<protein>
    <submittedName>
        <fullName evidence="14">TonB-dependent receptor</fullName>
    </submittedName>
</protein>
<keyword evidence="4" id="KW-0410">Iron transport</keyword>
<evidence type="ECO:0000256" key="3">
    <source>
        <dbReference type="ARBA" id="ARBA00022452"/>
    </source>
</evidence>
<evidence type="ECO:0000256" key="10">
    <source>
        <dbReference type="ARBA" id="ARBA00023237"/>
    </source>
</evidence>
<sequence>MISRLTCRHVSKLLKSRLVTQVRYIGFSYLSVSCAMGAVSDRGKLPPVPEAAALSDKTAEHLTIHGRSVTTHAPQSEDSVKGETLIARNVQTIFGLQYLTPSLQVTPEFASGQPGYTIRGLGFNDYASNNAAAVGISINGVAQTLPFLTGGLMADIASVTIHRGPQGYDGGRSVSAGLIDYRTYQPEAAPAYGARFQYGRFGSMVVEGHASGQVAPRWLSRISFKSRQGGAWQVGPSGADFGDKNQSVARLINRIQVHDALTLSLDVHGLYDRSDGMGLHRFTPLTTMEANKRGPVLPADHDRRQTWWGTSPSFAHMAGLQPDQKPFHHVSSGGGVFTLEEKFDGARLEAVTGFDAGNRREYDNFGAAIEPVANVAFKTRANTLVQSLRLISASPSRFHWETGLWFNHQTLSDQYLTGFAASYGFNRSVTYRQTGMTIAGFGKMRYDLTPTLSLDAAVRVDHENRALHDYRAYTYTLGGVITNPGNVLSSRSLTYTLPTGAIGLDYHPTSHLQFYASARRGMKSGGFTAYNSTNVALSTSPFRPEQLWAFETGARATLPAWHLTAELSAFYDDLHDEQVQSAILDPTVGLLGAIVNAPRAHMSGGEFNLRWSPWQHMLITQGGGWAVGRFDDFTALFSAQRQNDVFVGTYQSKSGTHLPAPKLTLTGSIAYQIQMADWQVTPSMNYALRSTYRSLFGPLYNVNGYTIFGASLSVRPPHSHWVFAFFGDNIFNKQYDVDRNFFVAGDNVALAGMPANWGGRIACDF</sequence>
<keyword evidence="6" id="KW-0408">Iron</keyword>
<feature type="domain" description="TonB-dependent receptor-like beta-barrel" evidence="12">
    <location>
        <begin position="352"/>
        <end position="730"/>
    </location>
</feature>
<evidence type="ECO:0000256" key="11">
    <source>
        <dbReference type="RuleBase" id="RU003357"/>
    </source>
</evidence>
<evidence type="ECO:0000259" key="13">
    <source>
        <dbReference type="Pfam" id="PF07715"/>
    </source>
</evidence>
<dbReference type="Gene3D" id="2.40.170.20">
    <property type="entry name" value="TonB-dependent receptor, beta-barrel domain"/>
    <property type="match status" value="1"/>
</dbReference>
<dbReference type="PROSITE" id="PS51257">
    <property type="entry name" value="PROKAR_LIPOPROTEIN"/>
    <property type="match status" value="1"/>
</dbReference>
<evidence type="ECO:0000256" key="1">
    <source>
        <dbReference type="ARBA" id="ARBA00004571"/>
    </source>
</evidence>
<evidence type="ECO:0000256" key="4">
    <source>
        <dbReference type="ARBA" id="ARBA00022496"/>
    </source>
</evidence>
<evidence type="ECO:0000313" key="15">
    <source>
        <dbReference type="Proteomes" id="UP001163831"/>
    </source>
</evidence>
<keyword evidence="3" id="KW-1134">Transmembrane beta strand</keyword>
<dbReference type="Pfam" id="PF07715">
    <property type="entry name" value="Plug"/>
    <property type="match status" value="1"/>
</dbReference>
<dbReference type="InterPro" id="IPR039426">
    <property type="entry name" value="TonB-dep_rcpt-like"/>
</dbReference>
<evidence type="ECO:0000313" key="14">
    <source>
        <dbReference type="EMBL" id="UYH50683.1"/>
    </source>
</evidence>
<accession>A0ABY6GIT2</accession>
<comment type="similarity">
    <text evidence="11">Belongs to the TonB-dependent receptor family.</text>
</comment>
<evidence type="ECO:0000259" key="12">
    <source>
        <dbReference type="Pfam" id="PF00593"/>
    </source>
</evidence>
<keyword evidence="9 11" id="KW-0472">Membrane</keyword>
<dbReference type="InterPro" id="IPR000531">
    <property type="entry name" value="Beta-barrel_TonB"/>
</dbReference>
<gene>
    <name evidence="14" type="ORF">N5W20_06055</name>
</gene>
<evidence type="ECO:0000256" key="8">
    <source>
        <dbReference type="ARBA" id="ARBA00023077"/>
    </source>
</evidence>
<keyword evidence="15" id="KW-1185">Reference proteome</keyword>
<name>A0ABY6GIT2_9PROT</name>
<keyword evidence="8 11" id="KW-0798">TonB box</keyword>
<dbReference type="InterPro" id="IPR012910">
    <property type="entry name" value="Plug_dom"/>
</dbReference>
<dbReference type="SUPFAM" id="SSF56935">
    <property type="entry name" value="Porins"/>
    <property type="match status" value="1"/>
</dbReference>
<dbReference type="RefSeq" id="WP_319806270.1">
    <property type="nucleotide sequence ID" value="NZ_CP107052.1"/>
</dbReference>
<dbReference type="PANTHER" id="PTHR32552:SF81">
    <property type="entry name" value="TONB-DEPENDENT OUTER MEMBRANE RECEPTOR"/>
    <property type="match status" value="1"/>
</dbReference>
<evidence type="ECO:0000256" key="6">
    <source>
        <dbReference type="ARBA" id="ARBA00023004"/>
    </source>
</evidence>
<keyword evidence="10" id="KW-0998">Cell outer membrane</keyword>
<keyword evidence="5" id="KW-0812">Transmembrane</keyword>
<dbReference type="EMBL" id="CP107052">
    <property type="protein sequence ID" value="UYH50683.1"/>
    <property type="molecule type" value="Genomic_DNA"/>
</dbReference>
<keyword evidence="14" id="KW-0675">Receptor</keyword>
<organism evidence="14 15">
    <name type="scientific">Candidatus Kirkpatrickella diaphorinae</name>
    <dbReference type="NCBI Taxonomy" id="2984322"/>
    <lineage>
        <taxon>Bacteria</taxon>
        <taxon>Pseudomonadati</taxon>
        <taxon>Pseudomonadota</taxon>
        <taxon>Alphaproteobacteria</taxon>
        <taxon>Acetobacterales</taxon>
        <taxon>Acetobacteraceae</taxon>
        <taxon>Candidatus Kirkpatrickella</taxon>
    </lineage>
</organism>
<evidence type="ECO:0000256" key="5">
    <source>
        <dbReference type="ARBA" id="ARBA00022692"/>
    </source>
</evidence>
<comment type="subcellular location">
    <subcellularLocation>
        <location evidence="1">Cell outer membrane</location>
        <topology evidence="1">Multi-pass membrane protein</topology>
    </subcellularLocation>
</comment>
<dbReference type="Pfam" id="PF00593">
    <property type="entry name" value="TonB_dep_Rec_b-barrel"/>
    <property type="match status" value="1"/>
</dbReference>
<dbReference type="InterPro" id="IPR036942">
    <property type="entry name" value="Beta-barrel_TonB_sf"/>
</dbReference>
<keyword evidence="2" id="KW-0813">Transport</keyword>
<proteinExistence type="inferred from homology"/>
<feature type="domain" description="TonB-dependent receptor plug" evidence="13">
    <location>
        <begin position="73"/>
        <end position="177"/>
    </location>
</feature>
<dbReference type="Proteomes" id="UP001163831">
    <property type="component" value="Chromosome"/>
</dbReference>
<dbReference type="PANTHER" id="PTHR32552">
    <property type="entry name" value="FERRICHROME IRON RECEPTOR-RELATED"/>
    <property type="match status" value="1"/>
</dbReference>
<keyword evidence="7" id="KW-0406">Ion transport</keyword>